<dbReference type="PANTHER" id="PTHR33050">
    <property type="entry name" value="REVERSE TRANSCRIPTASE DOMAIN-CONTAINING PROTEIN"/>
    <property type="match status" value="1"/>
</dbReference>
<feature type="non-terminal residue" evidence="3">
    <location>
        <position position="1"/>
    </location>
</feature>
<feature type="domain" description="Reverse transcriptase" evidence="2">
    <location>
        <begin position="1"/>
        <end position="179"/>
    </location>
</feature>
<dbReference type="PROSITE" id="PS50878">
    <property type="entry name" value="RT_POL"/>
    <property type="match status" value="1"/>
</dbReference>
<feature type="region of interest" description="Disordered" evidence="1">
    <location>
        <begin position="829"/>
        <end position="898"/>
    </location>
</feature>
<feature type="non-terminal residue" evidence="3">
    <location>
        <position position="987"/>
    </location>
</feature>
<organism evidence="3 4">
    <name type="scientific">Prorocentrum cordatum</name>
    <dbReference type="NCBI Taxonomy" id="2364126"/>
    <lineage>
        <taxon>Eukaryota</taxon>
        <taxon>Sar</taxon>
        <taxon>Alveolata</taxon>
        <taxon>Dinophyceae</taxon>
        <taxon>Prorocentrales</taxon>
        <taxon>Prorocentraceae</taxon>
        <taxon>Prorocentrum</taxon>
    </lineage>
</organism>
<proteinExistence type="predicted"/>
<protein>
    <recommendedName>
        <fullName evidence="2">Reverse transcriptase domain-containing protein</fullName>
    </recommendedName>
</protein>
<evidence type="ECO:0000259" key="2">
    <source>
        <dbReference type="PROSITE" id="PS50878"/>
    </source>
</evidence>
<feature type="compositionally biased region" description="Gly residues" evidence="1">
    <location>
        <begin position="845"/>
        <end position="855"/>
    </location>
</feature>
<accession>A0ABN9XM78</accession>
<gene>
    <name evidence="3" type="ORF">PCOR1329_LOCUS77068</name>
</gene>
<dbReference type="InterPro" id="IPR000477">
    <property type="entry name" value="RT_dom"/>
</dbReference>
<keyword evidence="4" id="KW-1185">Reference proteome</keyword>
<dbReference type="CDD" id="cd09275">
    <property type="entry name" value="RNase_HI_RT_DIRS1"/>
    <property type="match status" value="1"/>
</dbReference>
<dbReference type="InterPro" id="IPR052055">
    <property type="entry name" value="Hepadnavirus_pol/RT"/>
</dbReference>
<dbReference type="Gene3D" id="3.10.10.10">
    <property type="entry name" value="HIV Type 1 Reverse Transcriptase, subunit A, domain 1"/>
    <property type="match status" value="1"/>
</dbReference>
<sequence length="987" mass="107275">PRAGARDNAPEEERVKVRIIMNLSRSSLNTSLPDLPVNYGTVDLAISRMSPRSFLYVVDLADAFCNWRVLPSDAWWLGFWSPGRQQYGMCTFLPFGLKTAPSINDSSLKELLRLLQLRENAVLTDFVDDNLGAQSSEEDAWLELERVVRFFLKIGVPISAKEGGIRPPSQVQTWVGWVFDTLNNTLSVERKKCDKCQALILAALQAYSDGTLLARDLAATAGLANHIAEVFLQGGGTALWTAPRSDRCTVKLGSFRFGPKSPEFQYWRRLAAAGCLRVIETDASKLRGWSYNLCGAGVVRSGVWPAGFADLADNADAINFTELWVAVQAVQAEPEWLRGWRVVFRIDNTAAIHCVNFRFGRMPHLVQLAEEFEHAERSAGCWCLAVHLAGAANVISDSGSRDSAFASRWNADPFREAVLKASVMDRITNEFGPCDCDLFADWLGVTAKAPLWFRPENTAFEAHVLGNKVWAHPPRALAGHAMSFLSKALAEGKCRAVFLDVPEDTGAPWFRSWQLNKWRSAFGEAEATEWFKTAIRQGGALEAAFAEAVKSVLQADVASDVGEIPTAIKATAETFETQNGHTDTVIASLEQRVIACEEFVAKASKQEADLDAAFSWREVERSTDAQEWLAGWNRLFVDKYWLANVSAQMADPAIVNAASVCMANPNNPEAQKIKDAIGLRSAPKTTLRELCLSSFGGSPDRFRAFMSDKAAARDDKVVAAIARKALGFFLLLENQHVNAATAKPTSAAKLTAQRNEIMPLLFVTLKAMRRKAKKASARNSLEHIMLRSEFSLDWSLGLSRLAVAPFVMAPPGPAVTAVVNSGSPEGAPGAVGGPAYKRLRADPAQGGGGAPGGKGSWAPQQGLPQQHQNQPHSFGQNTGKGGKPQAPGTGKGGNNNHKKANVTAMLSELGKAGRQQPAAVQAFVDAKHQGSPDDKEAIRSIMGTYCRHCLLGSRKLAQHSRAQCRQEGGVPATPCSRCAQKGIVAFH</sequence>
<dbReference type="PANTHER" id="PTHR33050:SF7">
    <property type="entry name" value="RIBONUCLEASE H"/>
    <property type="match status" value="1"/>
</dbReference>
<feature type="compositionally biased region" description="Low complexity" evidence="1">
    <location>
        <begin position="856"/>
        <end position="871"/>
    </location>
</feature>
<reference evidence="3" key="1">
    <citation type="submission" date="2023-10" db="EMBL/GenBank/DDBJ databases">
        <authorList>
            <person name="Chen Y."/>
            <person name="Shah S."/>
            <person name="Dougan E. K."/>
            <person name="Thang M."/>
            <person name="Chan C."/>
        </authorList>
    </citation>
    <scope>NUCLEOTIDE SEQUENCE [LARGE SCALE GENOMIC DNA]</scope>
</reference>
<dbReference type="InterPro" id="IPR043128">
    <property type="entry name" value="Rev_trsase/Diguanyl_cyclase"/>
</dbReference>
<comment type="caution">
    <text evidence="3">The sequence shown here is derived from an EMBL/GenBank/DDBJ whole genome shotgun (WGS) entry which is preliminary data.</text>
</comment>
<dbReference type="SUPFAM" id="SSF56672">
    <property type="entry name" value="DNA/RNA polymerases"/>
    <property type="match status" value="1"/>
</dbReference>
<evidence type="ECO:0000256" key="1">
    <source>
        <dbReference type="SAM" id="MobiDB-lite"/>
    </source>
</evidence>
<dbReference type="Proteomes" id="UP001189429">
    <property type="component" value="Unassembled WGS sequence"/>
</dbReference>
<dbReference type="Gene3D" id="3.30.70.270">
    <property type="match status" value="1"/>
</dbReference>
<evidence type="ECO:0000313" key="4">
    <source>
        <dbReference type="Proteomes" id="UP001189429"/>
    </source>
</evidence>
<name>A0ABN9XM78_9DINO</name>
<evidence type="ECO:0000313" key="3">
    <source>
        <dbReference type="EMBL" id="CAK0899596.1"/>
    </source>
</evidence>
<dbReference type="InterPro" id="IPR043502">
    <property type="entry name" value="DNA/RNA_pol_sf"/>
</dbReference>
<dbReference type="EMBL" id="CAUYUJ010020628">
    <property type="protein sequence ID" value="CAK0899596.1"/>
    <property type="molecule type" value="Genomic_DNA"/>
</dbReference>